<dbReference type="Proteomes" id="UP000295497">
    <property type="component" value="Chromosome"/>
</dbReference>
<protein>
    <recommendedName>
        <fullName evidence="6">Exodeoxyribonuclease 7 small subunit</fullName>
        <ecNumber evidence="6">3.1.11.6</ecNumber>
    </recommendedName>
    <alternativeName>
        <fullName evidence="6">Exodeoxyribonuclease VII small subunit</fullName>
        <shortName evidence="6">Exonuclease VII small subunit</shortName>
    </alternativeName>
</protein>
<dbReference type="HAMAP" id="MF_00337">
    <property type="entry name" value="Exonuc_7_S"/>
    <property type="match status" value="1"/>
</dbReference>
<evidence type="ECO:0000256" key="7">
    <source>
        <dbReference type="SAM" id="MobiDB-lite"/>
    </source>
</evidence>
<sequence length="130" mass="13632">MTTMSNATDESRTGEGPGEGPGVEAGVESGVGSRAEPRAAASPAEGDRAPASGDKAAGAMSFEESTRRLAKIVAELEGGDLPLERALSLFEEGIRLSRSAQERLDRAEKRVEELLGMDADGRPVTREFEG</sequence>
<dbReference type="GO" id="GO:0009318">
    <property type="term" value="C:exodeoxyribonuclease VII complex"/>
    <property type="evidence" value="ECO:0007669"/>
    <property type="project" value="UniProtKB-UniRule"/>
</dbReference>
<dbReference type="RefSeq" id="WP_129578783.1">
    <property type="nucleotide sequence ID" value="NZ_CP012672.1"/>
</dbReference>
<evidence type="ECO:0000256" key="4">
    <source>
        <dbReference type="ARBA" id="ARBA00022801"/>
    </source>
</evidence>
<accession>A0A4P2QZ08</accession>
<keyword evidence="5 6" id="KW-0269">Exonuclease</keyword>
<comment type="subcellular location">
    <subcellularLocation>
        <location evidence="6">Cytoplasm</location>
    </subcellularLocation>
</comment>
<evidence type="ECO:0000256" key="5">
    <source>
        <dbReference type="ARBA" id="ARBA00022839"/>
    </source>
</evidence>
<dbReference type="PANTHER" id="PTHR34137:SF1">
    <property type="entry name" value="EXODEOXYRIBONUCLEASE 7 SMALL SUBUNIT"/>
    <property type="match status" value="1"/>
</dbReference>
<dbReference type="NCBIfam" id="TIGR01280">
    <property type="entry name" value="xseB"/>
    <property type="match status" value="1"/>
</dbReference>
<proteinExistence type="inferred from homology"/>
<dbReference type="AlphaFoldDB" id="A0A4P2QZ08"/>
<feature type="region of interest" description="Disordered" evidence="7">
    <location>
        <begin position="1"/>
        <end position="61"/>
    </location>
</feature>
<dbReference type="EC" id="3.1.11.6" evidence="6"/>
<dbReference type="PANTHER" id="PTHR34137">
    <property type="entry name" value="EXODEOXYRIBONUCLEASE 7 SMALL SUBUNIT"/>
    <property type="match status" value="1"/>
</dbReference>
<reference evidence="8 9" key="1">
    <citation type="submission" date="2015-09" db="EMBL/GenBank/DDBJ databases">
        <title>Sorangium comparison.</title>
        <authorList>
            <person name="Zaburannyi N."/>
            <person name="Bunk B."/>
            <person name="Overmann J."/>
            <person name="Mueller R."/>
        </authorList>
    </citation>
    <scope>NUCLEOTIDE SEQUENCE [LARGE SCALE GENOMIC DNA]</scope>
    <source>
        <strain evidence="8 9">So ce836</strain>
    </source>
</reference>
<dbReference type="Gene3D" id="1.10.287.1040">
    <property type="entry name" value="Exonuclease VII, small subunit"/>
    <property type="match status" value="1"/>
</dbReference>
<evidence type="ECO:0000256" key="6">
    <source>
        <dbReference type="HAMAP-Rule" id="MF_00337"/>
    </source>
</evidence>
<dbReference type="GO" id="GO:0006308">
    <property type="term" value="P:DNA catabolic process"/>
    <property type="evidence" value="ECO:0007669"/>
    <property type="project" value="UniProtKB-UniRule"/>
</dbReference>
<dbReference type="InterPro" id="IPR003761">
    <property type="entry name" value="Exonuc_VII_S"/>
</dbReference>
<dbReference type="InterPro" id="IPR037004">
    <property type="entry name" value="Exonuc_VII_ssu_sf"/>
</dbReference>
<gene>
    <name evidence="6" type="primary">xseB</name>
    <name evidence="8" type="ORF">SOCE836_080350</name>
</gene>
<keyword evidence="3 6" id="KW-0540">Nuclease</keyword>
<dbReference type="GO" id="GO:0005829">
    <property type="term" value="C:cytosol"/>
    <property type="evidence" value="ECO:0007669"/>
    <property type="project" value="TreeGrafter"/>
</dbReference>
<comment type="catalytic activity">
    <reaction evidence="6">
        <text>Exonucleolytic cleavage in either 5'- to 3'- or 3'- to 5'-direction to yield nucleoside 5'-phosphates.</text>
        <dbReference type="EC" id="3.1.11.6"/>
    </reaction>
</comment>
<evidence type="ECO:0000256" key="3">
    <source>
        <dbReference type="ARBA" id="ARBA00022722"/>
    </source>
</evidence>
<dbReference type="GO" id="GO:0008855">
    <property type="term" value="F:exodeoxyribonuclease VII activity"/>
    <property type="evidence" value="ECO:0007669"/>
    <property type="project" value="UniProtKB-UniRule"/>
</dbReference>
<comment type="similarity">
    <text evidence="1 6">Belongs to the XseB family.</text>
</comment>
<dbReference type="Pfam" id="PF02609">
    <property type="entry name" value="Exonuc_VII_S"/>
    <property type="match status" value="1"/>
</dbReference>
<dbReference type="SUPFAM" id="SSF116842">
    <property type="entry name" value="XseB-like"/>
    <property type="match status" value="1"/>
</dbReference>
<evidence type="ECO:0000313" key="8">
    <source>
        <dbReference type="EMBL" id="AUX35834.1"/>
    </source>
</evidence>
<keyword evidence="2 6" id="KW-0963">Cytoplasm</keyword>
<dbReference type="EMBL" id="CP012672">
    <property type="protein sequence ID" value="AUX35834.1"/>
    <property type="molecule type" value="Genomic_DNA"/>
</dbReference>
<feature type="compositionally biased region" description="Low complexity" evidence="7">
    <location>
        <begin position="24"/>
        <end position="44"/>
    </location>
</feature>
<comment type="subunit">
    <text evidence="6">Heterooligomer composed of large and small subunits.</text>
</comment>
<comment type="function">
    <text evidence="6">Bidirectionally degrades single-stranded DNA into large acid-insoluble oligonucleotides, which are then degraded further into small acid-soluble oligonucleotides.</text>
</comment>
<evidence type="ECO:0000256" key="2">
    <source>
        <dbReference type="ARBA" id="ARBA00022490"/>
    </source>
</evidence>
<evidence type="ECO:0000256" key="1">
    <source>
        <dbReference type="ARBA" id="ARBA00009998"/>
    </source>
</evidence>
<organism evidence="8 9">
    <name type="scientific">Sorangium cellulosum</name>
    <name type="common">Polyangium cellulosum</name>
    <dbReference type="NCBI Taxonomy" id="56"/>
    <lineage>
        <taxon>Bacteria</taxon>
        <taxon>Pseudomonadati</taxon>
        <taxon>Myxococcota</taxon>
        <taxon>Polyangia</taxon>
        <taxon>Polyangiales</taxon>
        <taxon>Polyangiaceae</taxon>
        <taxon>Sorangium</taxon>
    </lineage>
</organism>
<evidence type="ECO:0000313" key="9">
    <source>
        <dbReference type="Proteomes" id="UP000295497"/>
    </source>
</evidence>
<keyword evidence="4 6" id="KW-0378">Hydrolase</keyword>
<name>A0A4P2QZ08_SORCE</name>